<dbReference type="AlphaFoldDB" id="A0A511UVB3"/>
<dbReference type="GO" id="GO:0006094">
    <property type="term" value="P:gluconeogenesis"/>
    <property type="evidence" value="ECO:0007669"/>
    <property type="project" value="TreeGrafter"/>
</dbReference>
<keyword evidence="12" id="KW-0963">Cytoplasm</keyword>
<comment type="subcellular location">
    <subcellularLocation>
        <location evidence="12">Cytoplasm</location>
    </subcellularLocation>
</comment>
<feature type="binding site" evidence="12">
    <location>
        <position position="292"/>
    </location>
    <ligand>
        <name>ATP</name>
        <dbReference type="ChEBI" id="CHEBI:30616"/>
    </ligand>
</feature>
<dbReference type="GO" id="GO:0004618">
    <property type="term" value="F:phosphoglycerate kinase activity"/>
    <property type="evidence" value="ECO:0007669"/>
    <property type="project" value="UniProtKB-UniRule"/>
</dbReference>
<dbReference type="SUPFAM" id="SSF53748">
    <property type="entry name" value="Phosphoglycerate kinase"/>
    <property type="match status" value="1"/>
</dbReference>
<name>A0A511UVB3_9BACI</name>
<evidence type="ECO:0000256" key="10">
    <source>
        <dbReference type="ARBA" id="ARBA00022840"/>
    </source>
</evidence>
<keyword evidence="7 12" id="KW-0808">Transferase</keyword>
<dbReference type="RefSeq" id="WP_146934332.1">
    <property type="nucleotide sequence ID" value="NZ_BJXW01000002.1"/>
</dbReference>
<dbReference type="Proteomes" id="UP000321491">
    <property type="component" value="Unassembled WGS sequence"/>
</dbReference>
<dbReference type="GO" id="GO:0005524">
    <property type="term" value="F:ATP binding"/>
    <property type="evidence" value="ECO:0007669"/>
    <property type="project" value="UniProtKB-KW"/>
</dbReference>
<dbReference type="InterPro" id="IPR036043">
    <property type="entry name" value="Phosphoglycerate_kinase_sf"/>
</dbReference>
<gene>
    <name evidence="12 16" type="primary">pgk</name>
    <name evidence="16" type="ORF">CQU01_01090</name>
</gene>
<keyword evidence="8 12" id="KW-0547">Nucleotide-binding</keyword>
<dbReference type="FunFam" id="3.40.50.1260:FF:000003">
    <property type="entry name" value="Phosphoglycerate kinase"/>
    <property type="match status" value="1"/>
</dbReference>
<reference evidence="16 17" key="1">
    <citation type="submission" date="2019-07" db="EMBL/GenBank/DDBJ databases">
        <title>Whole genome shotgun sequence of Cerasibacillus quisquiliarum NBRC 102429.</title>
        <authorList>
            <person name="Hosoyama A."/>
            <person name="Uohara A."/>
            <person name="Ohji S."/>
            <person name="Ichikawa N."/>
        </authorList>
    </citation>
    <scope>NUCLEOTIDE SEQUENCE [LARGE SCALE GENOMIC DNA]</scope>
    <source>
        <strain evidence="16 17">NBRC 102429</strain>
    </source>
</reference>
<feature type="binding site" evidence="13">
    <location>
        <position position="118"/>
    </location>
    <ligand>
        <name>(2R)-3-phosphoglycerate</name>
        <dbReference type="ChEBI" id="CHEBI:58272"/>
    </ligand>
</feature>
<dbReference type="CDD" id="cd00318">
    <property type="entry name" value="Phosphoglycerate_kinase"/>
    <property type="match status" value="1"/>
</dbReference>
<dbReference type="OrthoDB" id="9808460at2"/>
<dbReference type="UniPathway" id="UPA00109">
    <property type="reaction ID" value="UER00185"/>
</dbReference>
<keyword evidence="17" id="KW-1185">Reference proteome</keyword>
<feature type="binding site" evidence="13">
    <location>
        <position position="151"/>
    </location>
    <ligand>
        <name>(2R)-3-phosphoglycerate</name>
        <dbReference type="ChEBI" id="CHEBI:58272"/>
    </ligand>
</feature>
<dbReference type="InterPro" id="IPR015824">
    <property type="entry name" value="Phosphoglycerate_kinase_N"/>
</dbReference>
<comment type="caution">
    <text evidence="12">Lacks conserved residue(s) required for the propagation of feature annotation.</text>
</comment>
<dbReference type="EC" id="2.7.2.3" evidence="5 12"/>
<feature type="binding site" evidence="12 13">
    <location>
        <begin position="59"/>
        <end position="62"/>
    </location>
    <ligand>
        <name>substrate</name>
    </ligand>
</feature>
<feature type="binding site" evidence="12">
    <location>
        <position position="151"/>
    </location>
    <ligand>
        <name>substrate</name>
    </ligand>
</feature>
<dbReference type="PRINTS" id="PR00477">
    <property type="entry name" value="PHGLYCKINASE"/>
</dbReference>
<evidence type="ECO:0000256" key="3">
    <source>
        <dbReference type="ARBA" id="ARBA00008982"/>
    </source>
</evidence>
<keyword evidence="11 12" id="KW-0324">Glycolysis</keyword>
<evidence type="ECO:0000256" key="15">
    <source>
        <dbReference type="RuleBase" id="RU000532"/>
    </source>
</evidence>
<feature type="binding site" evidence="12 14">
    <location>
        <begin position="349"/>
        <end position="352"/>
    </location>
    <ligand>
        <name>ATP</name>
        <dbReference type="ChEBI" id="CHEBI:30616"/>
    </ligand>
</feature>
<keyword evidence="10 12" id="KW-0067">ATP-binding</keyword>
<evidence type="ECO:0000256" key="14">
    <source>
        <dbReference type="PIRSR" id="PIRSR000724-2"/>
    </source>
</evidence>
<feature type="binding site" evidence="12">
    <location>
        <position position="118"/>
    </location>
    <ligand>
        <name>substrate</name>
    </ligand>
</feature>
<dbReference type="InterPro" id="IPR001576">
    <property type="entry name" value="Phosphoglycerate_kinase"/>
</dbReference>
<dbReference type="PROSITE" id="PS00111">
    <property type="entry name" value="PGLYCERATE_KINASE"/>
    <property type="match status" value="1"/>
</dbReference>
<proteinExistence type="inferred from homology"/>
<evidence type="ECO:0000256" key="6">
    <source>
        <dbReference type="ARBA" id="ARBA00016471"/>
    </source>
</evidence>
<feature type="binding site" evidence="13">
    <location>
        <position position="36"/>
    </location>
    <ligand>
        <name>(2R)-3-phosphoglycerate</name>
        <dbReference type="ChEBI" id="CHEBI:58272"/>
    </ligand>
</feature>
<dbReference type="EMBL" id="BJXW01000002">
    <property type="protein sequence ID" value="GEN29871.1"/>
    <property type="molecule type" value="Genomic_DNA"/>
</dbReference>
<evidence type="ECO:0000256" key="1">
    <source>
        <dbReference type="ARBA" id="ARBA00000642"/>
    </source>
</evidence>
<comment type="caution">
    <text evidence="16">The sequence shown here is derived from an EMBL/GenBank/DDBJ whole genome shotgun (WGS) entry which is preliminary data.</text>
</comment>
<evidence type="ECO:0000256" key="8">
    <source>
        <dbReference type="ARBA" id="ARBA00022741"/>
    </source>
</evidence>
<dbReference type="FunFam" id="3.40.50.1260:FF:000006">
    <property type="entry name" value="Phosphoglycerate kinase"/>
    <property type="match status" value="1"/>
</dbReference>
<evidence type="ECO:0000256" key="7">
    <source>
        <dbReference type="ARBA" id="ARBA00022679"/>
    </source>
</evidence>
<comment type="similarity">
    <text evidence="3 12 15">Belongs to the phosphoglycerate kinase family.</text>
</comment>
<evidence type="ECO:0000256" key="13">
    <source>
        <dbReference type="PIRSR" id="PIRSR000724-1"/>
    </source>
</evidence>
<dbReference type="GO" id="GO:0043531">
    <property type="term" value="F:ADP binding"/>
    <property type="evidence" value="ECO:0007669"/>
    <property type="project" value="TreeGrafter"/>
</dbReference>
<evidence type="ECO:0000256" key="2">
    <source>
        <dbReference type="ARBA" id="ARBA00004838"/>
    </source>
</evidence>
<evidence type="ECO:0000313" key="17">
    <source>
        <dbReference type="Proteomes" id="UP000321491"/>
    </source>
</evidence>
<evidence type="ECO:0000256" key="5">
    <source>
        <dbReference type="ARBA" id="ARBA00013061"/>
    </source>
</evidence>
<evidence type="ECO:0000256" key="4">
    <source>
        <dbReference type="ARBA" id="ARBA00011245"/>
    </source>
</evidence>
<dbReference type="HAMAP" id="MF_00145">
    <property type="entry name" value="Phosphoglyc_kinase"/>
    <property type="match status" value="1"/>
</dbReference>
<dbReference type="Pfam" id="PF00162">
    <property type="entry name" value="PGK"/>
    <property type="match status" value="1"/>
</dbReference>
<feature type="binding site" evidence="12 13">
    <location>
        <begin position="21"/>
        <end position="23"/>
    </location>
    <ligand>
        <name>substrate</name>
    </ligand>
</feature>
<comment type="subunit">
    <text evidence="4 12">Monomer.</text>
</comment>
<dbReference type="PANTHER" id="PTHR11406:SF23">
    <property type="entry name" value="PHOSPHOGLYCERATE KINASE 1, CHLOROPLASTIC-RELATED"/>
    <property type="match status" value="1"/>
</dbReference>
<accession>A0A511UVB3</accession>
<evidence type="ECO:0000256" key="12">
    <source>
        <dbReference type="HAMAP-Rule" id="MF_00145"/>
    </source>
</evidence>
<dbReference type="PANTHER" id="PTHR11406">
    <property type="entry name" value="PHOSPHOGLYCERATE KINASE"/>
    <property type="match status" value="1"/>
</dbReference>
<keyword evidence="9 12" id="KW-0418">Kinase</keyword>
<feature type="binding site" evidence="12 14">
    <location>
        <position position="201"/>
    </location>
    <ligand>
        <name>ATP</name>
        <dbReference type="ChEBI" id="CHEBI:30616"/>
    </ligand>
</feature>
<dbReference type="PIRSF" id="PIRSF000724">
    <property type="entry name" value="Pgk"/>
    <property type="match status" value="1"/>
</dbReference>
<evidence type="ECO:0000256" key="9">
    <source>
        <dbReference type="ARBA" id="ARBA00022777"/>
    </source>
</evidence>
<protein>
    <recommendedName>
        <fullName evidence="6 12">Phosphoglycerate kinase</fullName>
        <ecNumber evidence="5 12">2.7.2.3</ecNumber>
    </recommendedName>
</protein>
<feature type="binding site" evidence="12 14">
    <location>
        <position position="323"/>
    </location>
    <ligand>
        <name>ATP</name>
        <dbReference type="ChEBI" id="CHEBI:30616"/>
    </ligand>
</feature>
<comment type="pathway">
    <text evidence="2 12">Carbohydrate degradation; glycolysis; pyruvate from D-glyceraldehyde 3-phosphate: step 2/5.</text>
</comment>
<feature type="binding site" evidence="12">
    <location>
        <position position="36"/>
    </location>
    <ligand>
        <name>substrate</name>
    </ligand>
</feature>
<sequence>MNKKTLKDIQVKGKKVFCRVDFNVPMQDGDVTDDTRIRAALPTINYLSEAGAKVILASHLGRPNGQVVEELRLDPVAKRLSDLTGKVVLKTDSVYGDEVNTAISQLEDGDILLIENVRFHPGETTNDPKLVEAFAEMADIYVNDAFGTAHRAHASTAGVAEKLPAVAGFLMEKEIAVLTKALEEPERPFTAIIGGAKVKDKIDVIDNFLDKVDYLLVGGGLAYTFIKAKGYDIGKSLLEEDKIDLAKEFLQKAEEKGVQFIIPEDTVIADRFSEEADTKIVSIEDMPNDWQGLDIGIKTRETFADIIAKSKLVIWNGPMGVFEMNPFAGGTRAVAKSLAEADGFTIIGGGDSAAAVEKFGLSDQMDHVSTGGGASLEFMEGKELPGIKALDDKE</sequence>
<dbReference type="GO" id="GO:0006096">
    <property type="term" value="P:glycolytic process"/>
    <property type="evidence" value="ECO:0007669"/>
    <property type="project" value="UniProtKB-UniRule"/>
</dbReference>
<evidence type="ECO:0000256" key="11">
    <source>
        <dbReference type="ARBA" id="ARBA00023152"/>
    </source>
</evidence>
<dbReference type="GO" id="GO:0005829">
    <property type="term" value="C:cytosol"/>
    <property type="evidence" value="ECO:0007669"/>
    <property type="project" value="TreeGrafter"/>
</dbReference>
<comment type="catalytic activity">
    <reaction evidence="1 12 15">
        <text>(2R)-3-phosphoglycerate + ATP = (2R)-3-phospho-glyceroyl phosphate + ADP</text>
        <dbReference type="Rhea" id="RHEA:14801"/>
        <dbReference type="ChEBI" id="CHEBI:30616"/>
        <dbReference type="ChEBI" id="CHEBI:57604"/>
        <dbReference type="ChEBI" id="CHEBI:58272"/>
        <dbReference type="ChEBI" id="CHEBI:456216"/>
        <dbReference type="EC" id="2.7.2.3"/>
    </reaction>
</comment>
<dbReference type="InterPro" id="IPR015911">
    <property type="entry name" value="Phosphoglycerate_kinase_CS"/>
</dbReference>
<feature type="modified residue" description="Phosphothreonine" evidence="12">
    <location>
        <position position="299"/>
    </location>
</feature>
<dbReference type="Gene3D" id="3.40.50.1260">
    <property type="entry name" value="Phosphoglycerate kinase, N-terminal domain"/>
    <property type="match status" value="2"/>
</dbReference>
<keyword evidence="12" id="KW-0597">Phosphoprotein</keyword>
<evidence type="ECO:0000313" key="16">
    <source>
        <dbReference type="EMBL" id="GEN29871.1"/>
    </source>
</evidence>
<organism evidence="16 17">
    <name type="scientific">Cerasibacillus quisquiliarum</name>
    <dbReference type="NCBI Taxonomy" id="227865"/>
    <lineage>
        <taxon>Bacteria</taxon>
        <taxon>Bacillati</taxon>
        <taxon>Bacillota</taxon>
        <taxon>Bacilli</taxon>
        <taxon>Bacillales</taxon>
        <taxon>Bacillaceae</taxon>
        <taxon>Cerasibacillus</taxon>
    </lineage>
</organism>